<keyword evidence="3" id="KW-1185">Reference proteome</keyword>
<dbReference type="PANTHER" id="PTHR43539">
    <property type="entry name" value="FLAVIN-BINDING MONOOXYGENASE-LIKE PROTEIN (AFU_ORTHOLOGUE AFUA_4G09220)"/>
    <property type="match status" value="1"/>
</dbReference>
<dbReference type="InterPro" id="IPR036188">
    <property type="entry name" value="FAD/NAD-bd_sf"/>
</dbReference>
<dbReference type="GO" id="GO:0004497">
    <property type="term" value="F:monooxygenase activity"/>
    <property type="evidence" value="ECO:0007669"/>
    <property type="project" value="TreeGrafter"/>
</dbReference>
<dbReference type="Proteomes" id="UP000666240">
    <property type="component" value="Unassembled WGS sequence"/>
</dbReference>
<dbReference type="RefSeq" id="WP_209336528.1">
    <property type="nucleotide sequence ID" value="NZ_JAGIYY010000007.1"/>
</dbReference>
<proteinExistence type="predicted"/>
<evidence type="ECO:0000313" key="2">
    <source>
        <dbReference type="EMBL" id="MBP0440508.1"/>
    </source>
</evidence>
<organism evidence="2 3">
    <name type="scientific">Tianweitania sediminis</name>
    <dbReference type="NCBI Taxonomy" id="1502156"/>
    <lineage>
        <taxon>Bacteria</taxon>
        <taxon>Pseudomonadati</taxon>
        <taxon>Pseudomonadota</taxon>
        <taxon>Alphaproteobacteria</taxon>
        <taxon>Hyphomicrobiales</taxon>
        <taxon>Phyllobacteriaceae</taxon>
        <taxon>Tianweitania</taxon>
    </lineage>
</organism>
<gene>
    <name evidence="2" type="ORF">J5Y06_17805</name>
</gene>
<evidence type="ECO:0000256" key="1">
    <source>
        <dbReference type="ARBA" id="ARBA00023002"/>
    </source>
</evidence>
<comment type="caution">
    <text evidence="2">The sequence shown here is derived from an EMBL/GenBank/DDBJ whole genome shotgun (WGS) entry which is preliminary data.</text>
</comment>
<dbReference type="Gene3D" id="3.50.50.60">
    <property type="entry name" value="FAD/NAD(P)-binding domain"/>
    <property type="match status" value="1"/>
</dbReference>
<dbReference type="PANTHER" id="PTHR43539:SF78">
    <property type="entry name" value="FLAVIN-CONTAINING MONOOXYGENASE"/>
    <property type="match status" value="1"/>
</dbReference>
<dbReference type="SUPFAM" id="SSF51905">
    <property type="entry name" value="FAD/NAD(P)-binding domain"/>
    <property type="match status" value="1"/>
</dbReference>
<dbReference type="Pfam" id="PF13738">
    <property type="entry name" value="Pyr_redox_3"/>
    <property type="match status" value="1"/>
</dbReference>
<keyword evidence="1" id="KW-0560">Oxidoreductase</keyword>
<name>A0A8J7UJX5_9HYPH</name>
<dbReference type="AlphaFoldDB" id="A0A8J7UJX5"/>
<dbReference type="GO" id="GO:0050660">
    <property type="term" value="F:flavin adenine dinucleotide binding"/>
    <property type="evidence" value="ECO:0007669"/>
    <property type="project" value="TreeGrafter"/>
</dbReference>
<protein>
    <submittedName>
        <fullName evidence="2">NAD(P)-binding domain-containing protein</fullName>
    </submittedName>
</protein>
<sequence length="139" mass="15223">MERHVLVIGAGQAGLAAGYHLRAAGVPFQIVDSHHRVGDSWRTRYDSLTLFTPRQFSALPGLELVGNRELYATRDEFAEYLESYAARLRLPITLGRQVSRLSKTDGESFEAQLDDGSIIVASEVIVATGVTLPPISPRS</sequence>
<evidence type="ECO:0000313" key="3">
    <source>
        <dbReference type="Proteomes" id="UP000666240"/>
    </source>
</evidence>
<dbReference type="InterPro" id="IPR050982">
    <property type="entry name" value="Auxin_biosynth/cation_transpt"/>
</dbReference>
<dbReference type="EMBL" id="JAGIYY010000007">
    <property type="protein sequence ID" value="MBP0440508.1"/>
    <property type="molecule type" value="Genomic_DNA"/>
</dbReference>
<reference evidence="2" key="1">
    <citation type="submission" date="2021-03" db="EMBL/GenBank/DDBJ databases">
        <title>Genome sequencing and assembly of Tianweitania sediminis.</title>
        <authorList>
            <person name="Chhetri G."/>
        </authorList>
    </citation>
    <scope>NUCLEOTIDE SEQUENCE</scope>
    <source>
        <strain evidence="2">Z8</strain>
    </source>
</reference>
<accession>A0A8J7UJX5</accession>
<dbReference type="PRINTS" id="PR00469">
    <property type="entry name" value="PNDRDTASEII"/>
</dbReference>